<dbReference type="Pfam" id="PF07678">
    <property type="entry name" value="TED_complement"/>
    <property type="match status" value="1"/>
</dbReference>
<dbReference type="InterPro" id="IPR008930">
    <property type="entry name" value="Terpenoid_cyclase/PrenylTrfase"/>
</dbReference>
<protein>
    <recommendedName>
        <fullName evidence="6">NTR domain-containing protein</fullName>
    </recommendedName>
</protein>
<gene>
    <name evidence="7" type="ORF">SNE40_001122</name>
</gene>
<dbReference type="GO" id="GO:0005615">
    <property type="term" value="C:extracellular space"/>
    <property type="evidence" value="ECO:0007669"/>
    <property type="project" value="InterPro"/>
</dbReference>
<reference evidence="7 8" key="1">
    <citation type="submission" date="2024-01" db="EMBL/GenBank/DDBJ databases">
        <title>The genome of the rayed Mediterranean limpet Patella caerulea (Linnaeus, 1758).</title>
        <authorList>
            <person name="Anh-Thu Weber A."/>
            <person name="Halstead-Nussloch G."/>
        </authorList>
    </citation>
    <scope>NUCLEOTIDE SEQUENCE [LARGE SCALE GENOMIC DNA]</scope>
    <source>
        <strain evidence="7">AATW-2023a</strain>
        <tissue evidence="7">Whole specimen</tissue>
    </source>
</reference>
<dbReference type="InterPro" id="IPR011626">
    <property type="entry name" value="Alpha-macroglobulin_TED"/>
</dbReference>
<accession>A0AAN8QHR6</accession>
<dbReference type="SUPFAM" id="SSF50242">
    <property type="entry name" value="TIMP-like"/>
    <property type="match status" value="1"/>
</dbReference>
<dbReference type="InterPro" id="IPR009048">
    <property type="entry name" value="A-macroglobulin_rcpt-bd"/>
</dbReference>
<dbReference type="InterPro" id="IPR047565">
    <property type="entry name" value="Alpha-macroglob_thiol-ester_cl"/>
</dbReference>
<evidence type="ECO:0000313" key="8">
    <source>
        <dbReference type="Proteomes" id="UP001347796"/>
    </source>
</evidence>
<evidence type="ECO:0000256" key="3">
    <source>
        <dbReference type="ARBA" id="ARBA00022966"/>
    </source>
</evidence>
<dbReference type="Pfam" id="PF17790">
    <property type="entry name" value="MG1"/>
    <property type="match status" value="1"/>
</dbReference>
<dbReference type="PANTHER" id="PTHR11412:SF166">
    <property type="entry name" value="NTR DOMAIN-CONTAINING PROTEIN"/>
    <property type="match status" value="1"/>
</dbReference>
<dbReference type="SUPFAM" id="SSF49410">
    <property type="entry name" value="Alpha-macroglobulin receptor domain"/>
    <property type="match status" value="1"/>
</dbReference>
<dbReference type="SMART" id="SM01419">
    <property type="entry name" value="Thiol-ester_cl"/>
    <property type="match status" value="1"/>
</dbReference>
<dbReference type="Gene3D" id="2.60.40.1940">
    <property type="match status" value="1"/>
</dbReference>
<dbReference type="Gene3D" id="2.60.40.1930">
    <property type="match status" value="3"/>
</dbReference>
<feature type="chain" id="PRO_5042951084" description="NTR domain-containing protein" evidence="5">
    <location>
        <begin position="25"/>
        <end position="1779"/>
    </location>
</feature>
<dbReference type="Gene3D" id="1.50.10.20">
    <property type="match status" value="1"/>
</dbReference>
<dbReference type="Gene3D" id="2.60.120.1540">
    <property type="match status" value="1"/>
</dbReference>
<dbReference type="Gene3D" id="2.20.130.20">
    <property type="match status" value="1"/>
</dbReference>
<dbReference type="SUPFAM" id="SSF48239">
    <property type="entry name" value="Terpenoid cyclases/Protein prenyltransferases"/>
    <property type="match status" value="1"/>
</dbReference>
<evidence type="ECO:0000256" key="2">
    <source>
        <dbReference type="ARBA" id="ARBA00022525"/>
    </source>
</evidence>
<dbReference type="InterPro" id="IPR019742">
    <property type="entry name" value="MacrogloblnA2_CS"/>
</dbReference>
<dbReference type="PROSITE" id="PS50189">
    <property type="entry name" value="NTR"/>
    <property type="match status" value="1"/>
</dbReference>
<dbReference type="InterPro" id="IPR008993">
    <property type="entry name" value="TIMP-like_OB-fold"/>
</dbReference>
<dbReference type="InterPro" id="IPR041425">
    <property type="entry name" value="C3/4/5_MG1"/>
</dbReference>
<keyword evidence="5" id="KW-0732">Signal</keyword>
<dbReference type="Pfam" id="PF17789">
    <property type="entry name" value="MG4"/>
    <property type="match status" value="1"/>
</dbReference>
<feature type="domain" description="NTR" evidence="6">
    <location>
        <begin position="1615"/>
        <end position="1763"/>
    </location>
</feature>
<dbReference type="Proteomes" id="UP001347796">
    <property type="component" value="Unassembled WGS sequence"/>
</dbReference>
<dbReference type="InterPro" id="IPR018933">
    <property type="entry name" value="Netrin_module_non-TIMP"/>
</dbReference>
<dbReference type="GO" id="GO:0004866">
    <property type="term" value="F:endopeptidase inhibitor activity"/>
    <property type="evidence" value="ECO:0007669"/>
    <property type="project" value="InterPro"/>
</dbReference>
<dbReference type="SMART" id="SM01359">
    <property type="entry name" value="A2M_N_2"/>
    <property type="match status" value="1"/>
</dbReference>
<dbReference type="Pfam" id="PF00207">
    <property type="entry name" value="A2M"/>
    <property type="match status" value="1"/>
</dbReference>
<dbReference type="InterPro" id="IPR040839">
    <property type="entry name" value="MG4"/>
</dbReference>
<dbReference type="InterPro" id="IPR013783">
    <property type="entry name" value="Ig-like_fold"/>
</dbReference>
<comment type="subcellular location">
    <subcellularLocation>
        <location evidence="1">Secreted</location>
    </subcellularLocation>
</comment>
<keyword evidence="3" id="KW-0882">Thioester bond</keyword>
<sequence>MVLRILAVETCLILFLGYLKHIDSSRPVYFVVAPNVLKVNIDELITLTNFGDIEDVCMQVYLQDFPAQLQNFSFREVVVPKDEVANISIRLTVDDVLMLPSNSHFIYLVAESTSPDKPFKQMTKLLLDYHPGYIFIQTDKPVYTPGQKVNIRIIPLDDDTRPVDWPVQVDIVNPDKVVVSRSKKDGGEPFLVETLEIPDYPVYGNYTVTATYANGVKTSASVRFEVREYVLPIFTVAFDIEEKYQVILPYHTEFKANLQARYVFGKPVRGHVTVSYGLVWHGHIFTLGKQLNIQLSITGDTTITIQIDDLKVASQTMWFPNGGRLFLNAAVTEEASGNVEHYMVQNVVFAKSAHILKFTRCSRYFKPGLPYVLHVDAIRANGQPARHLPVVIEGEGDVREEKVIITPLISVGEELSTDADGRLATEILLPAEIKTLKIKIRTNIKGLPLKNQTESLFVAVPYYSPSDTYMSVRALPTSPDKPSAIPAIGDFMTVETMNTEPDLLDYINMLVIAKGKIIHHTRTRALAGDRTNFYIPVTADMSPSARIVTFSLRGTTAGSEVVADATWLDIEEQCENEIMLKTDNWEKTYMPRDEMLITLTGKPNTTIGLLAVDQSVYLIKNKTFSRTKFFADMRANDRGCGSGGGRDSAYVFQGAGLAILTNADMKTETRSSEGCPNKAVRRKRSSEDLIEELCCKKGYEESDSDLQRCFNAAKYVRQSTNSSLCAEEFYRCCKYMVNGVEFVEARSNRHEDKDVHDVLFDDEDVMVDLPLRTNFPESWLFEEHTLGEDGKTELCVGLPDTITTWMLHTVSISKQHGFCVSKPQNVTVFKNFFVHLDLPYSAVRLEQLEVRVTIYNYLKMDLSVKLFIQSVEGVCYSGEPGENSEMAHMDIPPNDAASVSFPLIPLELGLFPIRVFAYSSWGRDAVEKFLHVEGEGLEKIHTVSVMLDPTGKRLIRDKPKNVSIDIKNEVDEVGNRQTVQLDLDLPQNVVPETEKCTVSAIGDVLGPTVSGIINGVDTLLKLPTGCGEQNLIHLAPNVYVMRYLKATGRLEPGVEKKARAFMRQGMMRQLTFKKDDGSFATWPHAESSTWLTAFALKVLNQARSFIPIDSNVTCQALRWILDKQISDGSFREDSWVMHKEMLGGTTGETTLAAFVLISLLESDCKPEDDDYQLKTIEYLESKLEELDRPLAVAMTTYALALSYSPARHRANEKLRKLAETTPEGFVFWGPGEEDDFKLGLTPHWFNKEPNALAVEATAYALLAQLEMGEIQYSNQIVGWLLQQRESHGSFVSTQDTVIGLQALSEYSIRTYSAILDMTCHITSEADQNFQRLISLRHEDALVLKSVPKVPTGGKLMFEAAGTGVGMMQVEVRYNIPEEGDSCKFDVTVDSRRLSHMVYQFFNQHARTNCELCTQSCDNAVEEEEEEEDYENFKFPDIIPRIQRLDFITDEEENNSVGSRIGRPFSRIGRPHYNHQRSKRSISARVLCIEVCVRFQGNQETGMSVLDVGLFTGYQPIDNDLNLMKTNGKIQHFETSQRSVILYVEEISHKRTECFKFRAKQKHIVENIQPAKVQVFDYYNPAIRCSYFYKPDNVSGHLTNFCDKQKSICQCLEGRCSQCENIWYGKKWNDLIKYACLNSTYVLQITVLDKQEESAGFERVLASVQRVIFSSGAVEIKSKDKLILLKRSSCMCPSVEVNKNYIFMAGTPKRFRDDEDNLVYAFLMDKMAVVTEVYRSKQKNISKEQKQMARQFRRFQKRLLRKGCTRYQKKSRMLHAFPRN</sequence>
<dbReference type="Pfam" id="PF01835">
    <property type="entry name" value="MG2"/>
    <property type="match status" value="1"/>
</dbReference>
<dbReference type="SMART" id="SM01361">
    <property type="entry name" value="A2M_recep"/>
    <property type="match status" value="1"/>
</dbReference>
<dbReference type="Gene3D" id="2.60.40.10">
    <property type="entry name" value="Immunoglobulins"/>
    <property type="match status" value="2"/>
</dbReference>
<comment type="caution">
    <text evidence="7">The sequence shown here is derived from an EMBL/GenBank/DDBJ whole genome shotgun (WGS) entry which is preliminary data.</text>
</comment>
<dbReference type="InterPro" id="IPR001599">
    <property type="entry name" value="Macroglobln_a2"/>
</dbReference>
<dbReference type="EMBL" id="JAZGQO010000001">
    <property type="protein sequence ID" value="KAK6195764.1"/>
    <property type="molecule type" value="Genomic_DNA"/>
</dbReference>
<organism evidence="7 8">
    <name type="scientific">Patella caerulea</name>
    <name type="common">Rayed Mediterranean limpet</name>
    <dbReference type="NCBI Taxonomy" id="87958"/>
    <lineage>
        <taxon>Eukaryota</taxon>
        <taxon>Metazoa</taxon>
        <taxon>Spiralia</taxon>
        <taxon>Lophotrochozoa</taxon>
        <taxon>Mollusca</taxon>
        <taxon>Gastropoda</taxon>
        <taxon>Patellogastropoda</taxon>
        <taxon>Patelloidea</taxon>
        <taxon>Patellidae</taxon>
        <taxon>Patella</taxon>
    </lineage>
</organism>
<dbReference type="Pfam" id="PF07703">
    <property type="entry name" value="A2M_BRD"/>
    <property type="match status" value="1"/>
</dbReference>
<dbReference type="PROSITE" id="PS00477">
    <property type="entry name" value="ALPHA_2_MACROGLOBULIN"/>
    <property type="match status" value="1"/>
</dbReference>
<dbReference type="Gene3D" id="2.60.40.690">
    <property type="entry name" value="Alpha-macroglobulin, receptor-binding domain"/>
    <property type="match status" value="2"/>
</dbReference>
<dbReference type="CDD" id="cd02896">
    <property type="entry name" value="complement_C3_C4_C5"/>
    <property type="match status" value="1"/>
</dbReference>
<proteinExistence type="predicted"/>
<dbReference type="Gene3D" id="2.40.50.120">
    <property type="match status" value="1"/>
</dbReference>
<keyword evidence="8" id="KW-1185">Reference proteome</keyword>
<dbReference type="SMART" id="SM01360">
    <property type="entry name" value="A2M"/>
    <property type="match status" value="1"/>
</dbReference>
<keyword evidence="4" id="KW-1015">Disulfide bond</keyword>
<evidence type="ECO:0000256" key="4">
    <source>
        <dbReference type="ARBA" id="ARBA00023157"/>
    </source>
</evidence>
<dbReference type="Pfam" id="PF01759">
    <property type="entry name" value="NTR"/>
    <property type="match status" value="1"/>
</dbReference>
<dbReference type="InterPro" id="IPR050473">
    <property type="entry name" value="A2M/Complement_sys"/>
</dbReference>
<dbReference type="Pfam" id="PF07677">
    <property type="entry name" value="A2M_recep"/>
    <property type="match status" value="1"/>
</dbReference>
<evidence type="ECO:0000259" key="6">
    <source>
        <dbReference type="PROSITE" id="PS50189"/>
    </source>
</evidence>
<dbReference type="InterPro" id="IPR002890">
    <property type="entry name" value="MG2"/>
</dbReference>
<keyword evidence="2" id="KW-0964">Secreted</keyword>
<dbReference type="InterPro" id="IPR011625">
    <property type="entry name" value="A2M_N_BRD"/>
</dbReference>
<dbReference type="Gene3D" id="6.20.50.160">
    <property type="match status" value="1"/>
</dbReference>
<name>A0AAN8QHR6_PATCE</name>
<evidence type="ECO:0000256" key="1">
    <source>
        <dbReference type="ARBA" id="ARBA00004613"/>
    </source>
</evidence>
<dbReference type="InterPro" id="IPR001134">
    <property type="entry name" value="Netrin_domain"/>
</dbReference>
<dbReference type="InterPro" id="IPR041555">
    <property type="entry name" value="MG3"/>
</dbReference>
<dbReference type="Pfam" id="PF17791">
    <property type="entry name" value="MG3"/>
    <property type="match status" value="1"/>
</dbReference>
<evidence type="ECO:0000313" key="7">
    <source>
        <dbReference type="EMBL" id="KAK6195764.1"/>
    </source>
</evidence>
<evidence type="ECO:0000256" key="5">
    <source>
        <dbReference type="SAM" id="SignalP"/>
    </source>
</evidence>
<dbReference type="PANTHER" id="PTHR11412">
    <property type="entry name" value="MACROGLOBULIN / COMPLEMENT"/>
    <property type="match status" value="1"/>
</dbReference>
<dbReference type="InterPro" id="IPR036595">
    <property type="entry name" value="A-macroglobulin_rcpt-bd_sf"/>
</dbReference>
<feature type="signal peptide" evidence="5">
    <location>
        <begin position="1"/>
        <end position="24"/>
    </location>
</feature>